<dbReference type="CDD" id="cd03116">
    <property type="entry name" value="MobB"/>
    <property type="match status" value="1"/>
</dbReference>
<organism evidence="2 3">
    <name type="scientific">Desulfurispirillum indicum (strain ATCC BAA-1389 / DSM 22839 / S5)</name>
    <dbReference type="NCBI Taxonomy" id="653733"/>
    <lineage>
        <taxon>Bacteria</taxon>
        <taxon>Pseudomonadati</taxon>
        <taxon>Chrysiogenota</taxon>
        <taxon>Chrysiogenia</taxon>
        <taxon>Chrysiogenales</taxon>
        <taxon>Chrysiogenaceae</taxon>
        <taxon>Desulfurispirillum</taxon>
    </lineage>
</organism>
<dbReference type="STRING" id="653733.Selin_0095"/>
<feature type="domain" description="Molybdopterin-guanine dinucleotide biosynthesis protein B (MobB)" evidence="1">
    <location>
        <begin position="10"/>
        <end position="139"/>
    </location>
</feature>
<protein>
    <submittedName>
        <fullName evidence="2">Molybdopterin-guanine dinucleotide biosynthesis protein B</fullName>
    </submittedName>
</protein>
<dbReference type="eggNOG" id="COG1763">
    <property type="taxonomic scope" value="Bacteria"/>
</dbReference>
<dbReference type="InParanoid" id="E6W5C3"/>
<sequence>MYLNASNIPVIGFTGTSGSGKTTLIEKLVQQLSHRGLKVGVIKHDAHRFDIDKPGKDSWRFREAGATTTLISSDQLVAIQKRTAQPAPLEALLAYFTDEDLIIIEGHKSSPHPKVEIFRSANGKAPLYGHIQHIIAIAAPAEDHTRLEASQLPLLDLDTPSAVLDFVLEQLPHLRHP</sequence>
<dbReference type="Proteomes" id="UP000002572">
    <property type="component" value="Chromosome"/>
</dbReference>
<dbReference type="InterPro" id="IPR052539">
    <property type="entry name" value="MGD_biosynthesis_adapter"/>
</dbReference>
<dbReference type="EMBL" id="CP002432">
    <property type="protein sequence ID" value="ADU64854.1"/>
    <property type="molecule type" value="Genomic_DNA"/>
</dbReference>
<dbReference type="AlphaFoldDB" id="E6W5C3"/>
<dbReference type="GO" id="GO:0006777">
    <property type="term" value="P:Mo-molybdopterin cofactor biosynthetic process"/>
    <property type="evidence" value="ECO:0007669"/>
    <property type="project" value="InterPro"/>
</dbReference>
<reference evidence="2 3" key="1">
    <citation type="submission" date="2010-12" db="EMBL/GenBank/DDBJ databases">
        <title>Complete sequence of Desulfurispirillum indicum S5.</title>
        <authorList>
            <consortium name="US DOE Joint Genome Institute"/>
            <person name="Lucas S."/>
            <person name="Copeland A."/>
            <person name="Lapidus A."/>
            <person name="Cheng J.-F."/>
            <person name="Goodwin L."/>
            <person name="Pitluck S."/>
            <person name="Chertkov O."/>
            <person name="Held B."/>
            <person name="Detter J.C."/>
            <person name="Han C."/>
            <person name="Tapia R."/>
            <person name="Land M."/>
            <person name="Hauser L."/>
            <person name="Kyrpides N."/>
            <person name="Ivanova N."/>
            <person name="Mikhailova N."/>
            <person name="Haggblom M."/>
            <person name="Rauschenbach I."/>
            <person name="Bini E."/>
            <person name="Woyke T."/>
        </authorList>
    </citation>
    <scope>NUCLEOTIDE SEQUENCE [LARGE SCALE GENOMIC DNA]</scope>
    <source>
        <strain evidence="3">ATCC BAA-1389 / DSM 22839 / S5</strain>
    </source>
</reference>
<dbReference type="SUPFAM" id="SSF52540">
    <property type="entry name" value="P-loop containing nucleoside triphosphate hydrolases"/>
    <property type="match status" value="1"/>
</dbReference>
<dbReference type="InterPro" id="IPR004435">
    <property type="entry name" value="MobB_dom"/>
</dbReference>
<evidence type="ECO:0000259" key="1">
    <source>
        <dbReference type="Pfam" id="PF03205"/>
    </source>
</evidence>
<dbReference type="FunCoup" id="E6W5C3">
    <property type="interactions" value="24"/>
</dbReference>
<evidence type="ECO:0000313" key="3">
    <source>
        <dbReference type="Proteomes" id="UP000002572"/>
    </source>
</evidence>
<dbReference type="GO" id="GO:0005525">
    <property type="term" value="F:GTP binding"/>
    <property type="evidence" value="ECO:0007669"/>
    <property type="project" value="InterPro"/>
</dbReference>
<dbReference type="KEGG" id="din:Selin_0095"/>
<name>E6W5C3_DESIS</name>
<accession>E6W5C3</accession>
<evidence type="ECO:0000313" key="2">
    <source>
        <dbReference type="EMBL" id="ADU64854.1"/>
    </source>
</evidence>
<keyword evidence="3" id="KW-1185">Reference proteome</keyword>
<gene>
    <name evidence="2" type="ordered locus">Selin_0095</name>
</gene>
<dbReference type="InterPro" id="IPR027417">
    <property type="entry name" value="P-loop_NTPase"/>
</dbReference>
<dbReference type="PANTHER" id="PTHR40072">
    <property type="entry name" value="MOLYBDOPTERIN-GUANINE DINUCLEOTIDE BIOSYNTHESIS ADAPTER PROTEIN-RELATED"/>
    <property type="match status" value="1"/>
</dbReference>
<dbReference type="Gene3D" id="3.40.50.300">
    <property type="entry name" value="P-loop containing nucleotide triphosphate hydrolases"/>
    <property type="match status" value="1"/>
</dbReference>
<dbReference type="HOGENOM" id="CLU_068199_2_1_0"/>
<proteinExistence type="predicted"/>
<dbReference type="PANTHER" id="PTHR40072:SF1">
    <property type="entry name" value="MOLYBDOPTERIN-GUANINE DINUCLEOTIDE BIOSYNTHESIS ADAPTER PROTEIN"/>
    <property type="match status" value="1"/>
</dbReference>
<dbReference type="NCBIfam" id="TIGR00176">
    <property type="entry name" value="mobB"/>
    <property type="match status" value="1"/>
</dbReference>
<dbReference type="Pfam" id="PF03205">
    <property type="entry name" value="MobB"/>
    <property type="match status" value="1"/>
</dbReference>